<sequence length="949" mass="108327">MYNLNTHDLYGQSNEYCRRSGNFEFQFSGPESIPNAVKRYNKQRAAELAQLRKDREPSRPTMPRFCKVRRSGNDVLSMVTSRDLDVETQLSLEPSALQDDDDDDDHDNVAFVPRVEQHVGRLCGGAEGGTRQTKSKKSKSKSKSKSKKSMIIDKADDACQQIEALHREVCAELEFMEEINPIKPKSQRAAGTSKVKQSSTTTSRRRPKKEVEVSFKPLPKAEDVLERLKMVLGAQRERHEEVICAPDISCAPCDTCTPCVGGGGDRVYPQLNSITFEDYPQQQPKWVDIMPSPMVWTAIQVNVCDVENASPMLADQFMDQHGSAEPEPMTPFFLEDGDLEHEYANRPGYMRYLEPRPTCTSSEQDPVQTSGDQTESGLLAVVKKPCFIELEQRPHRISLLRSLQPMRYTSQRSEETHVPTEEDGESELIDNENVIKKQQPKAKMMEQAKKDKSMESTQTRAQQKRLVGLPPSTLSTSLPAKPQKSNRLRTERLKTGASSPSPSPPKFTSQRQQQSRRQLKSKAKATKTEEHAAELKARHLGGRDAVTASPSIPAPPSPTRMSVSPTAEKTSPRRRRQQQRSPVVCTRSLENLKFEKLTIYNKISMTQEKIISSLDQLQNSLLQLHVPPCSALERQRRERNAFEFCVRFARNFLYPLKGMIDDVRCTPVACFNSAKSNEACQRVVCVYGLVQQSIQTFQRQLRYFLLDKVPQKLSALIEMIYTMTNVCLDKSIMDRQDPVVECLQQRCTKFLTFIEDMQEERFQLARETYRRLRKRGHKMNRPRYHHYHRTQSEVRSQRYDLKMCLNDLKFYEPRLVPRKDTRPKPLLRVRKMKGHSTAGPLAANAATKVQSDTEIPPAIDQLVKTQIENIHCRGDASSTMSFDRPSASCSRKCREKTESQKHKMENKLHEALFEALQHVSKNQVQQVLDPLMRSLGAMLQKQQAQPGKD</sequence>
<feature type="region of interest" description="Disordered" evidence="1">
    <location>
        <begin position="408"/>
        <end position="583"/>
    </location>
</feature>
<dbReference type="FunCoup" id="B4NDS9">
    <property type="interactions" value="7"/>
</dbReference>
<dbReference type="STRING" id="7260.B4NDS9"/>
<feature type="compositionally biased region" description="Polar residues" evidence="1">
    <location>
        <begin position="559"/>
        <end position="569"/>
    </location>
</feature>
<feature type="compositionally biased region" description="Basic and acidic residues" evidence="1">
    <location>
        <begin position="526"/>
        <end position="537"/>
    </location>
</feature>
<feature type="compositionally biased region" description="Acidic residues" evidence="1">
    <location>
        <begin position="421"/>
        <end position="430"/>
    </location>
</feature>
<evidence type="ECO:0000313" key="2">
    <source>
        <dbReference type="EMBL" id="EDW81898.2"/>
    </source>
</evidence>
<evidence type="ECO:0000313" key="3">
    <source>
        <dbReference type="Proteomes" id="UP000007798"/>
    </source>
</evidence>
<feature type="compositionally biased region" description="Basic residues" evidence="1">
    <location>
        <begin position="133"/>
        <end position="148"/>
    </location>
</feature>
<keyword evidence="3" id="KW-1185">Reference proteome</keyword>
<feature type="compositionally biased region" description="Low complexity" evidence="1">
    <location>
        <begin position="192"/>
        <end position="202"/>
    </location>
</feature>
<reference evidence="2 3" key="1">
    <citation type="journal article" date="2007" name="Nature">
        <title>Evolution of genes and genomes on the Drosophila phylogeny.</title>
        <authorList>
            <consortium name="Drosophila 12 Genomes Consortium"/>
            <person name="Clark A.G."/>
            <person name="Eisen M.B."/>
            <person name="Smith D.R."/>
            <person name="Bergman C.M."/>
            <person name="Oliver B."/>
            <person name="Markow T.A."/>
            <person name="Kaufman T.C."/>
            <person name="Kellis M."/>
            <person name="Gelbart W."/>
            <person name="Iyer V.N."/>
            <person name="Pollard D.A."/>
            <person name="Sackton T.B."/>
            <person name="Larracuente A.M."/>
            <person name="Singh N.D."/>
            <person name="Abad J.P."/>
            <person name="Abt D.N."/>
            <person name="Adryan B."/>
            <person name="Aguade M."/>
            <person name="Akashi H."/>
            <person name="Anderson W.W."/>
            <person name="Aquadro C.F."/>
            <person name="Ardell D.H."/>
            <person name="Arguello R."/>
            <person name="Artieri C.G."/>
            <person name="Barbash D.A."/>
            <person name="Barker D."/>
            <person name="Barsanti P."/>
            <person name="Batterham P."/>
            <person name="Batzoglou S."/>
            <person name="Begun D."/>
            <person name="Bhutkar A."/>
            <person name="Blanco E."/>
            <person name="Bosak S.A."/>
            <person name="Bradley R.K."/>
            <person name="Brand A.D."/>
            <person name="Brent M.R."/>
            <person name="Brooks A.N."/>
            <person name="Brown R.H."/>
            <person name="Butlin R.K."/>
            <person name="Caggese C."/>
            <person name="Calvi B.R."/>
            <person name="Bernardo de Carvalho A."/>
            <person name="Caspi A."/>
            <person name="Castrezana S."/>
            <person name="Celniker S.E."/>
            <person name="Chang J.L."/>
            <person name="Chapple C."/>
            <person name="Chatterji S."/>
            <person name="Chinwalla A."/>
            <person name="Civetta A."/>
            <person name="Clifton S.W."/>
            <person name="Comeron J.M."/>
            <person name="Costello J.C."/>
            <person name="Coyne J.A."/>
            <person name="Daub J."/>
            <person name="David R.G."/>
            <person name="Delcher A.L."/>
            <person name="Delehaunty K."/>
            <person name="Do C.B."/>
            <person name="Ebling H."/>
            <person name="Edwards K."/>
            <person name="Eickbush T."/>
            <person name="Evans J.D."/>
            <person name="Filipski A."/>
            <person name="Findeiss S."/>
            <person name="Freyhult E."/>
            <person name="Fulton L."/>
            <person name="Fulton R."/>
            <person name="Garcia A.C."/>
            <person name="Gardiner A."/>
            <person name="Garfield D.A."/>
            <person name="Garvin B.E."/>
            <person name="Gibson G."/>
            <person name="Gilbert D."/>
            <person name="Gnerre S."/>
            <person name="Godfrey J."/>
            <person name="Good R."/>
            <person name="Gotea V."/>
            <person name="Gravely B."/>
            <person name="Greenberg A.J."/>
            <person name="Griffiths-Jones S."/>
            <person name="Gross S."/>
            <person name="Guigo R."/>
            <person name="Gustafson E.A."/>
            <person name="Haerty W."/>
            <person name="Hahn M.W."/>
            <person name="Halligan D.L."/>
            <person name="Halpern A.L."/>
            <person name="Halter G.M."/>
            <person name="Han M.V."/>
            <person name="Heger A."/>
            <person name="Hillier L."/>
            <person name="Hinrichs A.S."/>
            <person name="Holmes I."/>
            <person name="Hoskins R.A."/>
            <person name="Hubisz M.J."/>
            <person name="Hultmark D."/>
            <person name="Huntley M.A."/>
            <person name="Jaffe D.B."/>
            <person name="Jagadeeshan S."/>
            <person name="Jeck W.R."/>
            <person name="Johnson J."/>
            <person name="Jones C.D."/>
            <person name="Jordan W.C."/>
            <person name="Karpen G.H."/>
            <person name="Kataoka E."/>
            <person name="Keightley P.D."/>
            <person name="Kheradpour P."/>
            <person name="Kirkness E.F."/>
            <person name="Koerich L.B."/>
            <person name="Kristiansen K."/>
            <person name="Kudrna D."/>
            <person name="Kulathinal R.J."/>
            <person name="Kumar S."/>
            <person name="Kwok R."/>
            <person name="Lander E."/>
            <person name="Langley C.H."/>
            <person name="Lapoint R."/>
            <person name="Lazzaro B.P."/>
            <person name="Lee S.J."/>
            <person name="Levesque L."/>
            <person name="Li R."/>
            <person name="Lin C.F."/>
            <person name="Lin M.F."/>
            <person name="Lindblad-Toh K."/>
            <person name="Llopart A."/>
            <person name="Long M."/>
            <person name="Low L."/>
            <person name="Lozovsky E."/>
            <person name="Lu J."/>
            <person name="Luo M."/>
            <person name="Machado C.A."/>
            <person name="Makalowski W."/>
            <person name="Marzo M."/>
            <person name="Matsuda M."/>
            <person name="Matzkin L."/>
            <person name="McAllister B."/>
            <person name="McBride C.S."/>
            <person name="McKernan B."/>
            <person name="McKernan K."/>
            <person name="Mendez-Lago M."/>
            <person name="Minx P."/>
            <person name="Mollenhauer M.U."/>
            <person name="Montooth K."/>
            <person name="Mount S.M."/>
            <person name="Mu X."/>
            <person name="Myers E."/>
            <person name="Negre B."/>
            <person name="Newfeld S."/>
            <person name="Nielsen R."/>
            <person name="Noor M.A."/>
            <person name="O'Grady P."/>
            <person name="Pachter L."/>
            <person name="Papaceit M."/>
            <person name="Parisi M.J."/>
            <person name="Parisi M."/>
            <person name="Parts L."/>
            <person name="Pedersen J.S."/>
            <person name="Pesole G."/>
            <person name="Phillippy A.M."/>
            <person name="Ponting C.P."/>
            <person name="Pop M."/>
            <person name="Porcelli D."/>
            <person name="Powell J.R."/>
            <person name="Prohaska S."/>
            <person name="Pruitt K."/>
            <person name="Puig M."/>
            <person name="Quesneville H."/>
            <person name="Ram K.R."/>
            <person name="Rand D."/>
            <person name="Rasmussen M.D."/>
            <person name="Reed L.K."/>
            <person name="Reenan R."/>
            <person name="Reily A."/>
            <person name="Remington K.A."/>
            <person name="Rieger T.T."/>
            <person name="Ritchie M.G."/>
            <person name="Robin C."/>
            <person name="Rogers Y.H."/>
            <person name="Rohde C."/>
            <person name="Rozas J."/>
            <person name="Rubenfield M.J."/>
            <person name="Ruiz A."/>
            <person name="Russo S."/>
            <person name="Salzberg S.L."/>
            <person name="Sanchez-Gracia A."/>
            <person name="Saranga D.J."/>
            <person name="Sato H."/>
            <person name="Schaeffer S.W."/>
            <person name="Schatz M.C."/>
            <person name="Schlenke T."/>
            <person name="Schwartz R."/>
            <person name="Segarra C."/>
            <person name="Singh R.S."/>
            <person name="Sirot L."/>
            <person name="Sirota M."/>
            <person name="Sisneros N.B."/>
            <person name="Smith C.D."/>
            <person name="Smith T.F."/>
            <person name="Spieth J."/>
            <person name="Stage D.E."/>
            <person name="Stark A."/>
            <person name="Stephan W."/>
            <person name="Strausberg R.L."/>
            <person name="Strempel S."/>
            <person name="Sturgill D."/>
            <person name="Sutton G."/>
            <person name="Sutton G.G."/>
            <person name="Tao W."/>
            <person name="Teichmann S."/>
            <person name="Tobari Y.N."/>
            <person name="Tomimura Y."/>
            <person name="Tsolas J.M."/>
            <person name="Valente V.L."/>
            <person name="Venter E."/>
            <person name="Venter J.C."/>
            <person name="Vicario S."/>
            <person name="Vieira F.G."/>
            <person name="Vilella A.J."/>
            <person name="Villasante A."/>
            <person name="Walenz B."/>
            <person name="Wang J."/>
            <person name="Wasserman M."/>
            <person name="Watts T."/>
            <person name="Wilson D."/>
            <person name="Wilson R.K."/>
            <person name="Wing R.A."/>
            <person name="Wolfner M.F."/>
            <person name="Wong A."/>
            <person name="Wong G.K."/>
            <person name="Wu C.I."/>
            <person name="Wu G."/>
            <person name="Yamamoto D."/>
            <person name="Yang H.P."/>
            <person name="Yang S.P."/>
            <person name="Yorke J.A."/>
            <person name="Yoshida K."/>
            <person name="Zdobnov E."/>
            <person name="Zhang P."/>
            <person name="Zhang Y."/>
            <person name="Zimin A.V."/>
            <person name="Baldwin J."/>
            <person name="Abdouelleil A."/>
            <person name="Abdulkadir J."/>
            <person name="Abebe A."/>
            <person name="Abera B."/>
            <person name="Abreu J."/>
            <person name="Acer S.C."/>
            <person name="Aftuck L."/>
            <person name="Alexander A."/>
            <person name="An P."/>
            <person name="Anderson E."/>
            <person name="Anderson S."/>
            <person name="Arachi H."/>
            <person name="Azer M."/>
            <person name="Bachantsang P."/>
            <person name="Barry A."/>
            <person name="Bayul T."/>
            <person name="Berlin A."/>
            <person name="Bessette D."/>
            <person name="Bloom T."/>
            <person name="Blye J."/>
            <person name="Boguslavskiy L."/>
            <person name="Bonnet C."/>
            <person name="Boukhgalter B."/>
            <person name="Bourzgui I."/>
            <person name="Brown A."/>
            <person name="Cahill P."/>
            <person name="Channer S."/>
            <person name="Cheshatsang Y."/>
            <person name="Chuda L."/>
            <person name="Citroen M."/>
            <person name="Collymore A."/>
            <person name="Cooke P."/>
            <person name="Costello M."/>
            <person name="D'Aco K."/>
            <person name="Daza R."/>
            <person name="De Haan G."/>
            <person name="DeGray S."/>
            <person name="DeMaso C."/>
            <person name="Dhargay N."/>
            <person name="Dooley K."/>
            <person name="Dooley E."/>
            <person name="Doricent M."/>
            <person name="Dorje P."/>
            <person name="Dorjee K."/>
            <person name="Dupes A."/>
            <person name="Elong R."/>
            <person name="Falk J."/>
            <person name="Farina A."/>
            <person name="Faro S."/>
            <person name="Ferguson D."/>
            <person name="Fisher S."/>
            <person name="Foley C.D."/>
            <person name="Franke A."/>
            <person name="Friedrich D."/>
            <person name="Gadbois L."/>
            <person name="Gearin G."/>
            <person name="Gearin C.R."/>
            <person name="Giannoukos G."/>
            <person name="Goode T."/>
            <person name="Graham J."/>
            <person name="Grandbois E."/>
            <person name="Grewal S."/>
            <person name="Gyaltsen K."/>
            <person name="Hafez N."/>
            <person name="Hagos B."/>
            <person name="Hall J."/>
            <person name="Henson C."/>
            <person name="Hollinger A."/>
            <person name="Honan T."/>
            <person name="Huard M.D."/>
            <person name="Hughes L."/>
            <person name="Hurhula B."/>
            <person name="Husby M.E."/>
            <person name="Kamat A."/>
            <person name="Kanga B."/>
            <person name="Kashin S."/>
            <person name="Khazanovich D."/>
            <person name="Kisner P."/>
            <person name="Lance K."/>
            <person name="Lara M."/>
            <person name="Lee W."/>
            <person name="Lennon N."/>
            <person name="Letendre F."/>
            <person name="LeVine R."/>
            <person name="Lipovsky A."/>
            <person name="Liu X."/>
            <person name="Liu J."/>
            <person name="Liu S."/>
            <person name="Lokyitsang T."/>
            <person name="Lokyitsang Y."/>
            <person name="Lubonja R."/>
            <person name="Lui A."/>
            <person name="MacDonald P."/>
            <person name="Magnisalis V."/>
            <person name="Maru K."/>
            <person name="Matthews C."/>
            <person name="McCusker W."/>
            <person name="McDonough S."/>
            <person name="Mehta T."/>
            <person name="Meldrim J."/>
            <person name="Meneus L."/>
            <person name="Mihai O."/>
            <person name="Mihalev A."/>
            <person name="Mihova T."/>
            <person name="Mittelman R."/>
            <person name="Mlenga V."/>
            <person name="Montmayeur A."/>
            <person name="Mulrain L."/>
            <person name="Navidi A."/>
            <person name="Naylor J."/>
            <person name="Negash T."/>
            <person name="Nguyen T."/>
            <person name="Nguyen N."/>
            <person name="Nicol R."/>
            <person name="Norbu C."/>
            <person name="Norbu N."/>
            <person name="Novod N."/>
            <person name="O'Neill B."/>
            <person name="Osman S."/>
            <person name="Markiewicz E."/>
            <person name="Oyono O.L."/>
            <person name="Patti C."/>
            <person name="Phunkhang P."/>
            <person name="Pierre F."/>
            <person name="Priest M."/>
            <person name="Raghuraman S."/>
            <person name="Rege F."/>
            <person name="Reyes R."/>
            <person name="Rise C."/>
            <person name="Rogov P."/>
            <person name="Ross K."/>
            <person name="Ryan E."/>
            <person name="Settipalli S."/>
            <person name="Shea T."/>
            <person name="Sherpa N."/>
            <person name="Shi L."/>
            <person name="Shih D."/>
            <person name="Sparrow T."/>
            <person name="Spaulding J."/>
            <person name="Stalker J."/>
            <person name="Stange-Thomann N."/>
            <person name="Stavropoulos S."/>
            <person name="Stone C."/>
            <person name="Strader C."/>
            <person name="Tesfaye S."/>
            <person name="Thomson T."/>
            <person name="Thoulutsang Y."/>
            <person name="Thoulutsang D."/>
            <person name="Topham K."/>
            <person name="Topping I."/>
            <person name="Tsamla T."/>
            <person name="Vassiliev H."/>
            <person name="Vo A."/>
            <person name="Wangchuk T."/>
            <person name="Wangdi T."/>
            <person name="Weiand M."/>
            <person name="Wilkinson J."/>
            <person name="Wilson A."/>
            <person name="Yadav S."/>
            <person name="Young G."/>
            <person name="Yu Q."/>
            <person name="Zembek L."/>
            <person name="Zhong D."/>
            <person name="Zimmer A."/>
            <person name="Zwirko Z."/>
            <person name="Jaffe D.B."/>
            <person name="Alvarez P."/>
            <person name="Brockman W."/>
            <person name="Butler J."/>
            <person name="Chin C."/>
            <person name="Gnerre S."/>
            <person name="Grabherr M."/>
            <person name="Kleber M."/>
            <person name="Mauceli E."/>
            <person name="MacCallum I."/>
        </authorList>
    </citation>
    <scope>NUCLEOTIDE SEQUENCE [LARGE SCALE GENOMIC DNA]</scope>
    <source>
        <strain evidence="3">Tucson 14030-0811.24</strain>
    </source>
</reference>
<accession>B4NDS9</accession>
<protein>
    <submittedName>
        <fullName evidence="2">Uncharacterized protein</fullName>
    </submittedName>
</protein>
<dbReference type="InParanoid" id="B4NDS9"/>
<feature type="region of interest" description="Disordered" evidence="1">
    <location>
        <begin position="182"/>
        <end position="211"/>
    </location>
</feature>
<dbReference type="EMBL" id="CH964239">
    <property type="protein sequence ID" value="EDW81898.2"/>
    <property type="molecule type" value="Genomic_DNA"/>
</dbReference>
<dbReference type="HOGENOM" id="CLU_013436_0_0_1"/>
<dbReference type="eggNOG" id="ENOG502QSI5">
    <property type="taxonomic scope" value="Eukaryota"/>
</dbReference>
<organism evidence="2 3">
    <name type="scientific">Drosophila willistoni</name>
    <name type="common">Fruit fly</name>
    <dbReference type="NCBI Taxonomy" id="7260"/>
    <lineage>
        <taxon>Eukaryota</taxon>
        <taxon>Metazoa</taxon>
        <taxon>Ecdysozoa</taxon>
        <taxon>Arthropoda</taxon>
        <taxon>Hexapoda</taxon>
        <taxon>Insecta</taxon>
        <taxon>Pterygota</taxon>
        <taxon>Neoptera</taxon>
        <taxon>Endopterygota</taxon>
        <taxon>Diptera</taxon>
        <taxon>Brachycera</taxon>
        <taxon>Muscomorpha</taxon>
        <taxon>Ephydroidea</taxon>
        <taxon>Drosophilidae</taxon>
        <taxon>Drosophila</taxon>
        <taxon>Sophophora</taxon>
    </lineage>
</organism>
<name>B4NDS9_DROWI</name>
<feature type="compositionally biased region" description="Basic and acidic residues" evidence="1">
    <location>
        <begin position="443"/>
        <end position="454"/>
    </location>
</feature>
<dbReference type="AlphaFoldDB" id="B4NDS9"/>
<dbReference type="OrthoDB" id="8193942at2759"/>
<feature type="region of interest" description="Disordered" evidence="1">
    <location>
        <begin position="120"/>
        <end position="152"/>
    </location>
</feature>
<dbReference type="Proteomes" id="UP000007798">
    <property type="component" value="Unassembled WGS sequence"/>
</dbReference>
<evidence type="ECO:0000256" key="1">
    <source>
        <dbReference type="SAM" id="MobiDB-lite"/>
    </source>
</evidence>
<proteinExistence type="predicted"/>
<gene>
    <name evidence="2" type="primary">Dwil\GK25412</name>
    <name evidence="2" type="ORF">Dwil_GK25412</name>
</gene>